<protein>
    <recommendedName>
        <fullName evidence="4">Transposase</fullName>
    </recommendedName>
</protein>
<keyword evidence="1" id="KW-1133">Transmembrane helix</keyword>
<evidence type="ECO:0000313" key="3">
    <source>
        <dbReference type="Proteomes" id="UP000191812"/>
    </source>
</evidence>
<accession>A0ABP2BPT4</accession>
<feature type="transmembrane region" description="Helical" evidence="1">
    <location>
        <begin position="21"/>
        <end position="39"/>
    </location>
</feature>
<dbReference type="Proteomes" id="UP000191812">
    <property type="component" value="Unassembled WGS sequence"/>
</dbReference>
<reference evidence="2 3" key="1">
    <citation type="submission" date="2016-01" db="EMBL/GenBank/DDBJ databases">
        <authorList>
            <person name="Regsiter A."/>
            <person name="william w."/>
        </authorList>
    </citation>
    <scope>NUCLEOTIDE SEQUENCE [LARGE SCALE GENOMIC DNA]</scope>
    <source>
        <strain evidence="2 3">CFBP 6927</strain>
    </source>
</reference>
<keyword evidence="1" id="KW-0472">Membrane</keyword>
<evidence type="ECO:0008006" key="4">
    <source>
        <dbReference type="Google" id="ProtNLM"/>
    </source>
</evidence>
<proteinExistence type="predicted"/>
<gene>
    <name evidence="2" type="ORF">AGR13a_Lc30068</name>
</gene>
<evidence type="ECO:0000256" key="1">
    <source>
        <dbReference type="SAM" id="Phobius"/>
    </source>
</evidence>
<organism evidence="2 3">
    <name type="scientific">Agrobacterium genomosp. 13 str. CFBP 6927</name>
    <dbReference type="NCBI Taxonomy" id="1183428"/>
    <lineage>
        <taxon>Bacteria</taxon>
        <taxon>Pseudomonadati</taxon>
        <taxon>Pseudomonadota</taxon>
        <taxon>Alphaproteobacteria</taxon>
        <taxon>Hyphomicrobiales</taxon>
        <taxon>Rhizobiaceae</taxon>
        <taxon>Rhizobium/Agrobacterium group</taxon>
        <taxon>Agrobacterium</taxon>
        <taxon>Agrobacterium tumefaciens complex</taxon>
    </lineage>
</organism>
<evidence type="ECO:0000313" key="2">
    <source>
        <dbReference type="EMBL" id="CUX57972.1"/>
    </source>
</evidence>
<keyword evidence="1" id="KW-0812">Transmembrane</keyword>
<comment type="caution">
    <text evidence="2">The sequence shown here is derived from an EMBL/GenBank/DDBJ whole genome shotgun (WGS) entry which is preliminary data.</text>
</comment>
<name>A0ABP2BPT4_9HYPH</name>
<dbReference type="EMBL" id="FBWH01000042">
    <property type="protein sequence ID" value="CUX57972.1"/>
    <property type="molecule type" value="Genomic_DNA"/>
</dbReference>
<keyword evidence="3" id="KW-1185">Reference proteome</keyword>
<sequence length="67" mass="7788">MTKGELRCQTKTRTQTTMIMLIALGQTFCLRTVLVAVKYCNFPLEPRRLHLCLSCRVYLALNRLRLS</sequence>